<dbReference type="RefSeq" id="WP_015209996.1">
    <property type="nucleotide sequence ID" value="NC_019757.1"/>
</dbReference>
<keyword evidence="2" id="KW-1185">Reference proteome</keyword>
<accession>K9X3T7</accession>
<protein>
    <submittedName>
        <fullName evidence="1">Uncharacterized protein</fullName>
    </submittedName>
</protein>
<evidence type="ECO:0000313" key="1">
    <source>
        <dbReference type="EMBL" id="AFZ26759.1"/>
    </source>
</evidence>
<dbReference type="Proteomes" id="UP000010475">
    <property type="component" value="Chromosome"/>
</dbReference>
<dbReference type="KEGG" id="csg:Cylst_4694"/>
<organism evidence="1 2">
    <name type="scientific">Cylindrospermum stagnale PCC 7417</name>
    <dbReference type="NCBI Taxonomy" id="56107"/>
    <lineage>
        <taxon>Bacteria</taxon>
        <taxon>Bacillati</taxon>
        <taxon>Cyanobacteriota</taxon>
        <taxon>Cyanophyceae</taxon>
        <taxon>Nostocales</taxon>
        <taxon>Nostocaceae</taxon>
        <taxon>Cylindrospermum</taxon>
    </lineage>
</organism>
<dbReference type="EMBL" id="CP003642">
    <property type="protein sequence ID" value="AFZ26759.1"/>
    <property type="molecule type" value="Genomic_DNA"/>
</dbReference>
<sequence>MNNLIERLYSKTILITGASRFLSFHLGDRDRLNGAQVDTIFRQLHTSNTHNLHWWQSKLENLETVKKLLLTIKPNEMFHLFGNVTGAAGWNMNQGNPYIKLFPLLSSPYDKISFPI</sequence>
<dbReference type="InterPro" id="IPR036291">
    <property type="entry name" value="NAD(P)-bd_dom_sf"/>
</dbReference>
<dbReference type="Gene3D" id="3.40.50.720">
    <property type="entry name" value="NAD(P)-binding Rossmann-like Domain"/>
    <property type="match status" value="1"/>
</dbReference>
<dbReference type="STRING" id="56107.Cylst_4694"/>
<dbReference type="HOGENOM" id="CLU_2092763_0_0_3"/>
<dbReference type="OrthoDB" id="9811743at2"/>
<dbReference type="SUPFAM" id="SSF51735">
    <property type="entry name" value="NAD(P)-binding Rossmann-fold domains"/>
    <property type="match status" value="1"/>
</dbReference>
<gene>
    <name evidence="1" type="ORF">Cylst_4694</name>
</gene>
<name>K9X3T7_9NOST</name>
<reference evidence="1 2" key="1">
    <citation type="submission" date="2012-06" db="EMBL/GenBank/DDBJ databases">
        <title>Finished chromosome of genome of Cylindrospermum stagnale PCC 7417.</title>
        <authorList>
            <consortium name="US DOE Joint Genome Institute"/>
            <person name="Gugger M."/>
            <person name="Coursin T."/>
            <person name="Rippka R."/>
            <person name="Tandeau De Marsac N."/>
            <person name="Huntemann M."/>
            <person name="Wei C.-L."/>
            <person name="Han J."/>
            <person name="Detter J.C."/>
            <person name="Han C."/>
            <person name="Tapia R."/>
            <person name="Chen A."/>
            <person name="Kyrpides N."/>
            <person name="Mavromatis K."/>
            <person name="Markowitz V."/>
            <person name="Szeto E."/>
            <person name="Ivanova N."/>
            <person name="Pagani I."/>
            <person name="Pati A."/>
            <person name="Goodwin L."/>
            <person name="Nordberg H.P."/>
            <person name="Cantor M.N."/>
            <person name="Hua S.X."/>
            <person name="Woyke T."/>
            <person name="Kerfeld C.A."/>
        </authorList>
    </citation>
    <scope>NUCLEOTIDE SEQUENCE [LARGE SCALE GENOMIC DNA]</scope>
    <source>
        <strain evidence="1 2">PCC 7417</strain>
    </source>
</reference>
<dbReference type="AlphaFoldDB" id="K9X3T7"/>
<proteinExistence type="predicted"/>
<dbReference type="eggNOG" id="COG0451">
    <property type="taxonomic scope" value="Bacteria"/>
</dbReference>
<evidence type="ECO:0000313" key="2">
    <source>
        <dbReference type="Proteomes" id="UP000010475"/>
    </source>
</evidence>